<dbReference type="PROSITE" id="PS51257">
    <property type="entry name" value="PROKAR_LIPOPROTEIN"/>
    <property type="match status" value="1"/>
</dbReference>
<keyword evidence="2" id="KW-1185">Reference proteome</keyword>
<sequence length="182" mass="19823">MRAQASCLFPAISFIFMSGCTGHVYTVIKPVFPPEGQRVQGVIVYPPVNVLDVYKTTALIEEGSGKILGTADAKKCVPQNKVKFAVRADFSKPMIVGYEPGVFEKNKFSVTLKDGLLASVNSDSDPSSALKDLAEFMPFVRAPYDKKPAMSEIGEGQVYCNAGETYLGTYLAPEFLPVEKRP</sequence>
<evidence type="ECO:0008006" key="3">
    <source>
        <dbReference type="Google" id="ProtNLM"/>
    </source>
</evidence>
<dbReference type="EMBL" id="CP141769">
    <property type="protein sequence ID" value="WRS40108.1"/>
    <property type="molecule type" value="Genomic_DNA"/>
</dbReference>
<evidence type="ECO:0000313" key="2">
    <source>
        <dbReference type="Proteomes" id="UP001334732"/>
    </source>
</evidence>
<reference evidence="1 2" key="1">
    <citation type="submission" date="2023-12" db="EMBL/GenBank/DDBJ databases">
        <title>Thiobacillus sedimentum sp. nov., a chemolithoautotrophic sulfur-oxidizing bacterium isolated from freshwater sediment.</title>
        <authorList>
            <person name="Luo J."/>
            <person name="Dai C."/>
        </authorList>
    </citation>
    <scope>NUCLEOTIDE SEQUENCE [LARGE SCALE GENOMIC DNA]</scope>
    <source>
        <strain evidence="1 2">SCUT-2</strain>
    </source>
</reference>
<accession>A0ABZ1CL55</accession>
<gene>
    <name evidence="1" type="ORF">VA613_04360</name>
</gene>
<dbReference type="RefSeq" id="WP_324780639.1">
    <property type="nucleotide sequence ID" value="NZ_CP141769.1"/>
</dbReference>
<evidence type="ECO:0000313" key="1">
    <source>
        <dbReference type="EMBL" id="WRS40108.1"/>
    </source>
</evidence>
<name>A0ABZ1CL55_9PROT</name>
<organism evidence="1 2">
    <name type="scientific">Thiobacillus sedimenti</name>
    <dbReference type="NCBI Taxonomy" id="3110231"/>
    <lineage>
        <taxon>Bacteria</taxon>
        <taxon>Pseudomonadati</taxon>
        <taxon>Pseudomonadota</taxon>
        <taxon>Betaproteobacteria</taxon>
        <taxon>Nitrosomonadales</taxon>
        <taxon>Thiobacillaceae</taxon>
        <taxon>Thiobacillus</taxon>
    </lineage>
</organism>
<dbReference type="Proteomes" id="UP001334732">
    <property type="component" value="Chromosome"/>
</dbReference>
<proteinExistence type="predicted"/>
<protein>
    <recommendedName>
        <fullName evidence="3">Lipoprotein</fullName>
    </recommendedName>
</protein>